<evidence type="ECO:0000313" key="3">
    <source>
        <dbReference type="Proteomes" id="UP000177328"/>
    </source>
</evidence>
<evidence type="ECO:0000313" key="2">
    <source>
        <dbReference type="EMBL" id="OGE40971.1"/>
    </source>
</evidence>
<dbReference type="EMBL" id="MFDD01000003">
    <property type="protein sequence ID" value="OGE40971.1"/>
    <property type="molecule type" value="Genomic_DNA"/>
</dbReference>
<dbReference type="AlphaFoldDB" id="A0A1F5KK27"/>
<name>A0A1F5KK27_9BACT</name>
<keyword evidence="1" id="KW-1133">Transmembrane helix</keyword>
<dbReference type="SUPFAM" id="SSF53474">
    <property type="entry name" value="alpha/beta-Hydrolases"/>
    <property type="match status" value="1"/>
</dbReference>
<dbReference type="InterPro" id="IPR029058">
    <property type="entry name" value="AB_hydrolase_fold"/>
</dbReference>
<protein>
    <submittedName>
        <fullName evidence="2">Uncharacterized protein</fullName>
    </submittedName>
</protein>
<organism evidence="2 3">
    <name type="scientific">Candidatus Daviesbacteria bacterium RIFCSPHIGHO2_02_FULL_43_12</name>
    <dbReference type="NCBI Taxonomy" id="1797776"/>
    <lineage>
        <taxon>Bacteria</taxon>
        <taxon>Candidatus Daviesiibacteriota</taxon>
    </lineage>
</organism>
<dbReference type="Gene3D" id="3.40.50.1820">
    <property type="entry name" value="alpha/beta hydrolase"/>
    <property type="match status" value="1"/>
</dbReference>
<dbReference type="Proteomes" id="UP000177328">
    <property type="component" value="Unassembled WGS sequence"/>
</dbReference>
<reference evidence="2 3" key="1">
    <citation type="journal article" date="2016" name="Nat. Commun.">
        <title>Thousands of microbial genomes shed light on interconnected biogeochemical processes in an aquifer system.</title>
        <authorList>
            <person name="Anantharaman K."/>
            <person name="Brown C.T."/>
            <person name="Hug L.A."/>
            <person name="Sharon I."/>
            <person name="Castelle C.J."/>
            <person name="Probst A.J."/>
            <person name="Thomas B.C."/>
            <person name="Singh A."/>
            <person name="Wilkins M.J."/>
            <person name="Karaoz U."/>
            <person name="Brodie E.L."/>
            <person name="Williams K.H."/>
            <person name="Hubbard S.S."/>
            <person name="Banfield J.F."/>
        </authorList>
    </citation>
    <scope>NUCLEOTIDE SEQUENCE [LARGE SCALE GENOMIC DNA]</scope>
</reference>
<evidence type="ECO:0000256" key="1">
    <source>
        <dbReference type="SAM" id="Phobius"/>
    </source>
</evidence>
<sequence length="265" mass="29578">MAKDEGFRSIANDQRGRAALLLEGLLPAGGFRDRLAKGAADAGRQVIIPEKDPRSPQELKDLTPRLLQYLKDHKVRSLVLVGTSLGGAAALYFIYRLREEGKVHTVEGLNTIVSPFGLDDLSRRVKLMRGVGQAVRRLAPQQGEAFLKRVFPKLEILTNAEAILQMLEAERRKQITGTPVLAVTTRVSDLKHPFIHSDWIIHHGDAIKSLRARFKNVEDFTVAPEPVIGPRGINLVAGHYLNHDESARVSRRIDAFLRNPRIKTK</sequence>
<gene>
    <name evidence="2" type="ORF">A3D25_02950</name>
</gene>
<accession>A0A1F5KK27</accession>
<proteinExistence type="predicted"/>
<comment type="caution">
    <text evidence="2">The sequence shown here is derived from an EMBL/GenBank/DDBJ whole genome shotgun (WGS) entry which is preliminary data.</text>
</comment>
<keyword evidence="1" id="KW-0472">Membrane</keyword>
<keyword evidence="1" id="KW-0812">Transmembrane</keyword>
<feature type="transmembrane region" description="Helical" evidence="1">
    <location>
        <begin position="75"/>
        <end position="95"/>
    </location>
</feature>